<evidence type="ECO:0000256" key="13">
    <source>
        <dbReference type="SAM" id="SignalP"/>
    </source>
</evidence>
<keyword evidence="9 16" id="KW-0675">Receptor</keyword>
<evidence type="ECO:0000256" key="6">
    <source>
        <dbReference type="ARBA" id="ARBA00022729"/>
    </source>
</evidence>
<dbReference type="InterPro" id="IPR012910">
    <property type="entry name" value="Plug_dom"/>
</dbReference>
<keyword evidence="5 11" id="KW-0812">Transmembrane</keyword>
<organism evidence="16 17">
    <name type="scientific">Photobacterium sp. (strain ATCC 43367)</name>
    <dbReference type="NCBI Taxonomy" id="379097"/>
    <lineage>
        <taxon>Bacteria</taxon>
        <taxon>Pseudomonadati</taxon>
        <taxon>Pseudomonadota</taxon>
        <taxon>Gammaproteobacteria</taxon>
        <taxon>Vibrionales</taxon>
        <taxon>Vibrionaceae</taxon>
        <taxon>Vibrio</taxon>
        <taxon>Vibrio oreintalis group</taxon>
    </lineage>
</organism>
<sequence length="690" mass="78396">MYKRSILFTSLSLAGCAVFADDNLDELMSMSLEELSMLDVAVETASKFSQKVSDVPASVYVLSSERIQRSGATNIQEALALVPGMYVTKWNENTYHVSSRGFHDGLYNKMLVMVDGRSVYSPVYGGVYWSALDYILADIERIEVIRGASGAIWGGNAANGVVNIITKSAQDTQGTYMTGTAGRYNAYDYSLRHGLKLDEDLYARAFYKSKSNPSYLNNSASKWKTDTAGIEVSRKLTDSSWQFRVGGTKLTHDAEVWTVAYDRNDPYNQPVTIAIDNERIQVDSAYVQLNHQKQLDSSSLINTSFWVDHVKDESPDAPGEYTTVDLESNYSTALSAKHDLIAGIGLRYVGLRFTESWQDADLFTLTGYSRSYDIDKANDYIANVFAQSTYQISEQLSSVLGVKGEYFEQNKTFELSPQLRLLYTPNHAHRFWTGIGRAVVTPSYMDSNSIYQQSYIEWYSDTPYGSTYLTLPNEKLKNESVWTGELGYRYMPSERVELDGMVFYSRYDNIRGNDCFDSLVYQGYEHLWFCFVSDDYQATTSGIELAAHYQAADNLSFYATYSYLRVDADWDKGTYSNGGNESSLSLPSQHLATLQTLWSINKNWQWDFALKYNNTRYTDEMRADYDIPGRVTLDDVTPHVTLDTRLGWRKNDSAPLVELVVQKMFANEIYDSWSLYPNEQLAYVRLSHEF</sequence>
<proteinExistence type="inferred from homology"/>
<evidence type="ECO:0000256" key="2">
    <source>
        <dbReference type="ARBA" id="ARBA00008143"/>
    </source>
</evidence>
<evidence type="ECO:0000256" key="5">
    <source>
        <dbReference type="ARBA" id="ARBA00022692"/>
    </source>
</evidence>
<name>A0A0A5JLM8_PHOS4</name>
<dbReference type="Pfam" id="PF00593">
    <property type="entry name" value="TonB_dep_Rec_b-barrel"/>
    <property type="match status" value="1"/>
</dbReference>
<evidence type="ECO:0000256" key="3">
    <source>
        <dbReference type="ARBA" id="ARBA00022448"/>
    </source>
</evidence>
<evidence type="ECO:0000256" key="9">
    <source>
        <dbReference type="ARBA" id="ARBA00023170"/>
    </source>
</evidence>
<dbReference type="Gene3D" id="2.170.130.10">
    <property type="entry name" value="TonB-dependent receptor, plug domain"/>
    <property type="match status" value="1"/>
</dbReference>
<dbReference type="InterPro" id="IPR036942">
    <property type="entry name" value="Beta-barrel_TonB_sf"/>
</dbReference>
<feature type="domain" description="TonB-dependent receptor-like beta-barrel" evidence="14">
    <location>
        <begin position="180"/>
        <end position="650"/>
    </location>
</feature>
<keyword evidence="3 11" id="KW-0813">Transport</keyword>
<dbReference type="AlphaFoldDB" id="A0A0A5JLM8"/>
<comment type="caution">
    <text evidence="16">The sequence shown here is derived from an EMBL/GenBank/DDBJ whole genome shotgun (WGS) entry which is preliminary data.</text>
</comment>
<dbReference type="RefSeq" id="WP_038190538.1">
    <property type="nucleotide sequence ID" value="NZ_JRWP01000018.1"/>
</dbReference>
<evidence type="ECO:0000256" key="8">
    <source>
        <dbReference type="ARBA" id="ARBA00023136"/>
    </source>
</evidence>
<dbReference type="Pfam" id="PF07715">
    <property type="entry name" value="Plug"/>
    <property type="match status" value="1"/>
</dbReference>
<dbReference type="GO" id="GO:0044718">
    <property type="term" value="P:siderophore transmembrane transport"/>
    <property type="evidence" value="ECO:0007669"/>
    <property type="project" value="TreeGrafter"/>
</dbReference>
<comment type="similarity">
    <text evidence="2">Belongs to the TonB-dependent receptor family. Hemoglobin/haptoglobin binding protein subfamily.</text>
</comment>
<evidence type="ECO:0000313" key="16">
    <source>
        <dbReference type="EMBL" id="KGY08838.1"/>
    </source>
</evidence>
<dbReference type="InterPro" id="IPR000531">
    <property type="entry name" value="Beta-barrel_TonB"/>
</dbReference>
<comment type="subcellular location">
    <subcellularLocation>
        <location evidence="1 11">Cell outer membrane</location>
        <topology evidence="1 11">Multi-pass membrane protein</topology>
    </subcellularLocation>
</comment>
<dbReference type="SUPFAM" id="SSF56935">
    <property type="entry name" value="Porins"/>
    <property type="match status" value="1"/>
</dbReference>
<dbReference type="GO" id="GO:0015344">
    <property type="term" value="F:siderophore uptake transmembrane transporter activity"/>
    <property type="evidence" value="ECO:0007669"/>
    <property type="project" value="TreeGrafter"/>
</dbReference>
<gene>
    <name evidence="16" type="ORF">NM06_09875</name>
</gene>
<dbReference type="PANTHER" id="PTHR30069">
    <property type="entry name" value="TONB-DEPENDENT OUTER MEMBRANE RECEPTOR"/>
    <property type="match status" value="1"/>
</dbReference>
<feature type="chain" id="PRO_5002010873" evidence="13">
    <location>
        <begin position="21"/>
        <end position="690"/>
    </location>
</feature>
<keyword evidence="7 12" id="KW-0798">TonB box</keyword>
<dbReference type="PROSITE" id="PS51257">
    <property type="entry name" value="PROKAR_LIPOPROTEIN"/>
    <property type="match status" value="1"/>
</dbReference>
<protein>
    <submittedName>
        <fullName evidence="16">TonB-dependent receptor</fullName>
    </submittedName>
</protein>
<evidence type="ECO:0000256" key="7">
    <source>
        <dbReference type="ARBA" id="ARBA00023077"/>
    </source>
</evidence>
<evidence type="ECO:0000256" key="11">
    <source>
        <dbReference type="PROSITE-ProRule" id="PRU01360"/>
    </source>
</evidence>
<feature type="domain" description="TonB-dependent receptor plug" evidence="15">
    <location>
        <begin position="52"/>
        <end position="161"/>
    </location>
</feature>
<keyword evidence="4 11" id="KW-1134">Transmembrane beta strand</keyword>
<dbReference type="InterPro" id="IPR039426">
    <property type="entry name" value="TonB-dep_rcpt-like"/>
</dbReference>
<accession>A0A0A5JLM8</accession>
<dbReference type="EMBL" id="JRWP01000018">
    <property type="protein sequence ID" value="KGY08838.1"/>
    <property type="molecule type" value="Genomic_DNA"/>
</dbReference>
<keyword evidence="6 13" id="KW-0732">Signal</keyword>
<dbReference type="PROSITE" id="PS52016">
    <property type="entry name" value="TONB_DEPENDENT_REC_3"/>
    <property type="match status" value="1"/>
</dbReference>
<dbReference type="Gene3D" id="2.40.170.20">
    <property type="entry name" value="TonB-dependent receptor, beta-barrel domain"/>
    <property type="match status" value="1"/>
</dbReference>
<evidence type="ECO:0000313" key="17">
    <source>
        <dbReference type="Proteomes" id="UP000030451"/>
    </source>
</evidence>
<reference evidence="16 17" key="1">
    <citation type="submission" date="2014-10" db="EMBL/GenBank/DDBJ databases">
        <title>Genome sequencing of Vibrio sinaloensis T08.</title>
        <authorList>
            <person name="Chan K.-G."/>
            <person name="Mohamad N.I."/>
        </authorList>
    </citation>
    <scope>NUCLEOTIDE SEQUENCE [LARGE SCALE GENOMIC DNA]</scope>
    <source>
        <strain evidence="16 17">T08</strain>
    </source>
</reference>
<dbReference type="GO" id="GO:0009279">
    <property type="term" value="C:cell outer membrane"/>
    <property type="evidence" value="ECO:0007669"/>
    <property type="project" value="UniProtKB-SubCell"/>
</dbReference>
<dbReference type="PANTHER" id="PTHR30069:SF29">
    <property type="entry name" value="HEMOGLOBIN AND HEMOGLOBIN-HAPTOGLOBIN-BINDING PROTEIN 1-RELATED"/>
    <property type="match status" value="1"/>
</dbReference>
<evidence type="ECO:0000256" key="1">
    <source>
        <dbReference type="ARBA" id="ARBA00004571"/>
    </source>
</evidence>
<dbReference type="Proteomes" id="UP000030451">
    <property type="component" value="Unassembled WGS sequence"/>
</dbReference>
<evidence type="ECO:0000259" key="15">
    <source>
        <dbReference type="Pfam" id="PF07715"/>
    </source>
</evidence>
<dbReference type="STRING" id="379097.SE23_04410"/>
<evidence type="ECO:0000256" key="12">
    <source>
        <dbReference type="RuleBase" id="RU003357"/>
    </source>
</evidence>
<keyword evidence="8 11" id="KW-0472">Membrane</keyword>
<evidence type="ECO:0000256" key="10">
    <source>
        <dbReference type="ARBA" id="ARBA00023237"/>
    </source>
</evidence>
<feature type="signal peptide" evidence="13">
    <location>
        <begin position="1"/>
        <end position="20"/>
    </location>
</feature>
<dbReference type="InterPro" id="IPR037066">
    <property type="entry name" value="Plug_dom_sf"/>
</dbReference>
<keyword evidence="10 11" id="KW-0998">Cell outer membrane</keyword>
<evidence type="ECO:0000259" key="14">
    <source>
        <dbReference type="Pfam" id="PF00593"/>
    </source>
</evidence>
<evidence type="ECO:0000256" key="4">
    <source>
        <dbReference type="ARBA" id="ARBA00022452"/>
    </source>
</evidence>